<evidence type="ECO:0000313" key="2">
    <source>
        <dbReference type="Proteomes" id="UP000215896"/>
    </source>
</evidence>
<comment type="caution">
    <text evidence="1">The sequence shown here is derived from an EMBL/GenBank/DDBJ whole genome shotgun (WGS) entry which is preliminary data.</text>
</comment>
<name>A0A255GLL6_9ACTN</name>
<sequence length="216" mass="23532">MANDTIPTTSEGIPFLDTDTFLRATPDYTTRLADWLRGLQERVTTAALNGTIPKGPNRDYVLHGLLGWRKLRDHHRAALWRSGDQIIQNDQWTRIMYNGAPTLEGSVSYDSNTSELVLGAVGLWLVNEIHHWVGAGSVGPLESKLMLNGNLIPGTLMSNNLSSAFSQSVSRGIITGDTSSRLRTEVNTRNGSARAIYGAHAGFTALEAIYLGPVIT</sequence>
<reference evidence="1 2" key="1">
    <citation type="submission" date="2017-07" db="EMBL/GenBank/DDBJ databases">
        <title>Draft whole genome sequences of clinical Proprionibacteriaceae strains.</title>
        <authorList>
            <person name="Bernier A.-M."/>
            <person name="Bernard K."/>
            <person name="Domingo M.-C."/>
        </authorList>
    </citation>
    <scope>NUCLEOTIDE SEQUENCE [LARGE SCALE GENOMIC DNA]</scope>
    <source>
        <strain evidence="1 2">NML 030167</strain>
    </source>
</reference>
<organism evidence="1 2">
    <name type="scientific">Enemella evansiae</name>
    <dbReference type="NCBI Taxonomy" id="2016499"/>
    <lineage>
        <taxon>Bacteria</taxon>
        <taxon>Bacillati</taxon>
        <taxon>Actinomycetota</taxon>
        <taxon>Actinomycetes</taxon>
        <taxon>Propionibacteriales</taxon>
        <taxon>Propionibacteriaceae</taxon>
        <taxon>Enemella</taxon>
    </lineage>
</organism>
<proteinExistence type="predicted"/>
<accession>A0A255GLL6</accession>
<evidence type="ECO:0000313" key="1">
    <source>
        <dbReference type="EMBL" id="OYO16292.1"/>
    </source>
</evidence>
<dbReference type="Proteomes" id="UP000215896">
    <property type="component" value="Unassembled WGS sequence"/>
</dbReference>
<dbReference type="AlphaFoldDB" id="A0A255GLL6"/>
<dbReference type="EMBL" id="NMVO01000004">
    <property type="protein sequence ID" value="OYO16292.1"/>
    <property type="molecule type" value="Genomic_DNA"/>
</dbReference>
<gene>
    <name evidence="1" type="ORF">CGZ94_04955</name>
</gene>
<protein>
    <submittedName>
        <fullName evidence="1">Uncharacterized protein</fullName>
    </submittedName>
</protein>
<keyword evidence="2" id="KW-1185">Reference proteome</keyword>
<dbReference type="RefSeq" id="WP_094404956.1">
    <property type="nucleotide sequence ID" value="NZ_NMVO01000004.1"/>
</dbReference>